<comment type="caution">
    <text evidence="1">The sequence shown here is derived from an EMBL/GenBank/DDBJ whole genome shotgun (WGS) entry which is preliminary data.</text>
</comment>
<reference evidence="1 2" key="1">
    <citation type="submission" date="2019-08" db="EMBL/GenBank/DDBJ databases">
        <title>Paraburkholderia sp. DCY113.</title>
        <authorList>
            <person name="Kang J."/>
        </authorList>
    </citation>
    <scope>NUCLEOTIDE SEQUENCE [LARGE SCALE GENOMIC DNA]</scope>
    <source>
        <strain evidence="1 2">DCY113</strain>
    </source>
</reference>
<sequence length="153" mass="16946">MSGRIIDHLFSLQRTPFSMAPIVHSFFAEVVPKERDFLLSYLILPMVLYPTMHTFLNNSNRRSSLRSMCDDPARLVGLAARVEDCKPLTNSAILILAAEGSIKISDELSVETVGASKMSHAKPSYIKAAKKLAFIFSDVDVVSIFRTLGLKSL</sequence>
<gene>
    <name evidence="1" type="ORF">FVF58_44145</name>
</gene>
<protein>
    <submittedName>
        <fullName evidence="1">Uncharacterized protein</fullName>
    </submittedName>
</protein>
<evidence type="ECO:0000313" key="1">
    <source>
        <dbReference type="EMBL" id="KAA0998588.1"/>
    </source>
</evidence>
<dbReference type="Pfam" id="PF20131">
    <property type="entry name" value="MC3"/>
    <property type="match status" value="1"/>
</dbReference>
<name>A0A5B0G7E7_9BURK</name>
<dbReference type="RefSeq" id="WP_149675887.1">
    <property type="nucleotide sequence ID" value="NZ_VTUZ01000056.1"/>
</dbReference>
<accession>A0A5B0G7E7</accession>
<dbReference type="InterPro" id="IPR045390">
    <property type="entry name" value="ABC-3C_MC3"/>
</dbReference>
<dbReference type="Proteomes" id="UP000325273">
    <property type="component" value="Unassembled WGS sequence"/>
</dbReference>
<organism evidence="1 2">
    <name type="scientific">Paraburkholderia panacisoli</name>
    <dbReference type="NCBI Taxonomy" id="2603818"/>
    <lineage>
        <taxon>Bacteria</taxon>
        <taxon>Pseudomonadati</taxon>
        <taxon>Pseudomonadota</taxon>
        <taxon>Betaproteobacteria</taxon>
        <taxon>Burkholderiales</taxon>
        <taxon>Burkholderiaceae</taxon>
        <taxon>Paraburkholderia</taxon>
    </lineage>
</organism>
<dbReference type="EMBL" id="VTUZ01000056">
    <property type="protein sequence ID" value="KAA0998588.1"/>
    <property type="molecule type" value="Genomic_DNA"/>
</dbReference>
<proteinExistence type="predicted"/>
<keyword evidence="2" id="KW-1185">Reference proteome</keyword>
<evidence type="ECO:0000313" key="2">
    <source>
        <dbReference type="Proteomes" id="UP000325273"/>
    </source>
</evidence>
<dbReference type="AlphaFoldDB" id="A0A5B0G7E7"/>